<dbReference type="PANTHER" id="PTHR43537">
    <property type="entry name" value="TRANSCRIPTIONAL REGULATOR, GNTR FAMILY"/>
    <property type="match status" value="1"/>
</dbReference>
<dbReference type="InterPro" id="IPR036388">
    <property type="entry name" value="WH-like_DNA-bd_sf"/>
</dbReference>
<evidence type="ECO:0000313" key="5">
    <source>
        <dbReference type="EMBL" id="PFG29905.1"/>
    </source>
</evidence>
<dbReference type="SUPFAM" id="SSF46785">
    <property type="entry name" value="Winged helix' DNA-binding domain"/>
    <property type="match status" value="1"/>
</dbReference>
<dbReference type="GO" id="GO:0003677">
    <property type="term" value="F:DNA binding"/>
    <property type="evidence" value="ECO:0007669"/>
    <property type="project" value="UniProtKB-KW"/>
</dbReference>
<evidence type="ECO:0000259" key="4">
    <source>
        <dbReference type="PROSITE" id="PS50949"/>
    </source>
</evidence>
<keyword evidence="3" id="KW-0804">Transcription</keyword>
<protein>
    <submittedName>
        <fullName evidence="5">GntR family transcriptional regulator</fullName>
    </submittedName>
</protein>
<evidence type="ECO:0000313" key="6">
    <source>
        <dbReference type="Proteomes" id="UP000221369"/>
    </source>
</evidence>
<gene>
    <name evidence="5" type="ORF">ATJ78_0824</name>
</gene>
<keyword evidence="6" id="KW-1185">Reference proteome</keyword>
<organism evidence="5 6">
    <name type="scientific">Paramicrobacterium agarici</name>
    <dbReference type="NCBI Taxonomy" id="630514"/>
    <lineage>
        <taxon>Bacteria</taxon>
        <taxon>Bacillati</taxon>
        <taxon>Actinomycetota</taxon>
        <taxon>Actinomycetes</taxon>
        <taxon>Micrococcales</taxon>
        <taxon>Microbacteriaceae</taxon>
        <taxon>Paramicrobacterium</taxon>
    </lineage>
</organism>
<dbReference type="Pfam" id="PF00392">
    <property type="entry name" value="GntR"/>
    <property type="match status" value="1"/>
</dbReference>
<dbReference type="Pfam" id="PF07729">
    <property type="entry name" value="FCD"/>
    <property type="match status" value="1"/>
</dbReference>
<dbReference type="SMART" id="SM00895">
    <property type="entry name" value="FCD"/>
    <property type="match status" value="1"/>
</dbReference>
<dbReference type="InterPro" id="IPR036390">
    <property type="entry name" value="WH_DNA-bd_sf"/>
</dbReference>
<keyword evidence="1" id="KW-0805">Transcription regulation</keyword>
<dbReference type="AlphaFoldDB" id="A0A2A9DUS2"/>
<dbReference type="Proteomes" id="UP000221369">
    <property type="component" value="Unassembled WGS sequence"/>
</dbReference>
<dbReference type="SMART" id="SM00345">
    <property type="entry name" value="HTH_GNTR"/>
    <property type="match status" value="1"/>
</dbReference>
<evidence type="ECO:0000256" key="3">
    <source>
        <dbReference type="ARBA" id="ARBA00023163"/>
    </source>
</evidence>
<dbReference type="GO" id="GO:0003700">
    <property type="term" value="F:DNA-binding transcription factor activity"/>
    <property type="evidence" value="ECO:0007669"/>
    <property type="project" value="InterPro"/>
</dbReference>
<accession>A0A2A9DUS2</accession>
<dbReference type="InterPro" id="IPR000524">
    <property type="entry name" value="Tscrpt_reg_HTH_GntR"/>
</dbReference>
<dbReference type="RefSeq" id="WP_143741369.1">
    <property type="nucleotide sequence ID" value="NZ_PDJE01000001.1"/>
</dbReference>
<dbReference type="SUPFAM" id="SSF48008">
    <property type="entry name" value="GntR ligand-binding domain-like"/>
    <property type="match status" value="1"/>
</dbReference>
<dbReference type="EMBL" id="PDJE01000001">
    <property type="protein sequence ID" value="PFG29905.1"/>
    <property type="molecule type" value="Genomic_DNA"/>
</dbReference>
<evidence type="ECO:0000256" key="2">
    <source>
        <dbReference type="ARBA" id="ARBA00023125"/>
    </source>
</evidence>
<feature type="domain" description="HTH gntR-type" evidence="4">
    <location>
        <begin position="7"/>
        <end position="74"/>
    </location>
</feature>
<comment type="caution">
    <text evidence="5">The sequence shown here is derived from an EMBL/GenBank/DDBJ whole genome shotgun (WGS) entry which is preliminary data.</text>
</comment>
<dbReference type="InterPro" id="IPR008920">
    <property type="entry name" value="TF_FadR/GntR_C"/>
</dbReference>
<keyword evidence="2" id="KW-0238">DNA-binding</keyword>
<dbReference type="PROSITE" id="PS50949">
    <property type="entry name" value="HTH_GNTR"/>
    <property type="match status" value="1"/>
</dbReference>
<dbReference type="PANTHER" id="PTHR43537:SF24">
    <property type="entry name" value="GLUCONATE OPERON TRANSCRIPTIONAL REPRESSOR"/>
    <property type="match status" value="1"/>
</dbReference>
<reference evidence="5 6" key="1">
    <citation type="submission" date="2017-10" db="EMBL/GenBank/DDBJ databases">
        <title>Sequencing the genomes of 1000 actinobacteria strains.</title>
        <authorList>
            <person name="Klenk H.-P."/>
        </authorList>
    </citation>
    <scope>NUCLEOTIDE SEQUENCE [LARGE SCALE GENOMIC DNA]</scope>
    <source>
        <strain evidence="5 6">DSM 21798</strain>
    </source>
</reference>
<name>A0A2A9DUS2_9MICO</name>
<evidence type="ECO:0000256" key="1">
    <source>
        <dbReference type="ARBA" id="ARBA00023015"/>
    </source>
</evidence>
<dbReference type="Gene3D" id="1.20.120.530">
    <property type="entry name" value="GntR ligand-binding domain-like"/>
    <property type="match status" value="1"/>
</dbReference>
<dbReference type="InterPro" id="IPR011711">
    <property type="entry name" value="GntR_C"/>
</dbReference>
<proteinExistence type="predicted"/>
<sequence length="216" mass="23435">MDWEPPVRVGTSVHEFLRAKILTGELAPGSRLAVPSLAKQLGLSRSPVRDAVLQLVREGLAIEEFNRGAVVYLPPRPALVSLYHAREALEGMAARLAAATISDAVLADLDAVLSEHELIDPNDFHRHIDLDARFHRQIRDAAASPVLIRMLEEIQGQVIVAMRSTNLSGGVHRATADHRAILDALTRHDADAAEAAARAHISRLTGLLEEGQEAAQ</sequence>
<dbReference type="Gene3D" id="1.10.10.10">
    <property type="entry name" value="Winged helix-like DNA-binding domain superfamily/Winged helix DNA-binding domain"/>
    <property type="match status" value="1"/>
</dbReference>